<proteinExistence type="predicted"/>
<evidence type="ECO:0000313" key="4">
    <source>
        <dbReference type="EnsemblMetazoa" id="LLOJ006719-PA"/>
    </source>
</evidence>
<keyword evidence="1" id="KW-1015">Disulfide bond</keyword>
<evidence type="ECO:0000256" key="1">
    <source>
        <dbReference type="ARBA" id="ARBA00023157"/>
    </source>
</evidence>
<dbReference type="CDD" id="cd21806">
    <property type="entry name" value="DEFL_defensin-like"/>
    <property type="match status" value="1"/>
</dbReference>
<dbReference type="Proteomes" id="UP000092461">
    <property type="component" value="Unassembled WGS sequence"/>
</dbReference>
<evidence type="ECO:0000313" key="5">
    <source>
        <dbReference type="Proteomes" id="UP000092461"/>
    </source>
</evidence>
<dbReference type="Gene3D" id="3.30.30.10">
    <property type="entry name" value="Knottin, scorpion toxin-like"/>
    <property type="match status" value="1"/>
</dbReference>
<dbReference type="SUPFAM" id="SSF57095">
    <property type="entry name" value="Scorpion toxin-like"/>
    <property type="match status" value="1"/>
</dbReference>
<reference evidence="5" key="1">
    <citation type="submission" date="2012-05" db="EMBL/GenBank/DDBJ databases">
        <title>Whole Genome Assembly of Lutzomyia longipalpis.</title>
        <authorList>
            <person name="Richards S."/>
            <person name="Qu C."/>
            <person name="Dillon R."/>
            <person name="Worley K."/>
            <person name="Scherer S."/>
            <person name="Batterton M."/>
            <person name="Taylor A."/>
            <person name="Hawes A."/>
            <person name="Hernandez B."/>
            <person name="Kovar C."/>
            <person name="Mandapat C."/>
            <person name="Pham C."/>
            <person name="Qu C."/>
            <person name="Jing C."/>
            <person name="Bess C."/>
            <person name="Bandaranaike D."/>
            <person name="Ngo D."/>
            <person name="Ongeri F."/>
            <person name="Arias F."/>
            <person name="Lara F."/>
            <person name="Weissenberger G."/>
            <person name="Kamau G."/>
            <person name="Han H."/>
            <person name="Shen H."/>
            <person name="Dinh H."/>
            <person name="Khalil I."/>
            <person name="Jones J."/>
            <person name="Shafer J."/>
            <person name="Jayaseelan J."/>
            <person name="Quiroz J."/>
            <person name="Blankenburg K."/>
            <person name="Nguyen L."/>
            <person name="Jackson L."/>
            <person name="Francisco L."/>
            <person name="Tang L.-Y."/>
            <person name="Pu L.-L."/>
            <person name="Perales L."/>
            <person name="Lorensuhewa L."/>
            <person name="Munidasa M."/>
            <person name="Coyle M."/>
            <person name="Taylor M."/>
            <person name="Puazo M."/>
            <person name="Firestine M."/>
            <person name="Scheel M."/>
            <person name="Javaid M."/>
            <person name="Wang M."/>
            <person name="Li M."/>
            <person name="Tabassum N."/>
            <person name="Saada N."/>
            <person name="Osuji N."/>
            <person name="Aqrawi P."/>
            <person name="Fu Q."/>
            <person name="Thornton R."/>
            <person name="Raj R."/>
            <person name="Goodspeed R."/>
            <person name="Mata R."/>
            <person name="Najjar R."/>
            <person name="Gubbala S."/>
            <person name="Lee S."/>
            <person name="Denson S."/>
            <person name="Patil S."/>
            <person name="Macmil S."/>
            <person name="Qi S."/>
            <person name="Matskevitch T."/>
            <person name="Palculict T."/>
            <person name="Mathew T."/>
            <person name="Vee V."/>
            <person name="Velamala V."/>
            <person name="Korchina V."/>
            <person name="Cai W."/>
            <person name="Liu W."/>
            <person name="Dai W."/>
            <person name="Zou X."/>
            <person name="Zhu Y."/>
            <person name="Zhang Y."/>
            <person name="Wu Y.-Q."/>
            <person name="Xin Y."/>
            <person name="Nazarath L."/>
            <person name="Kovar C."/>
            <person name="Han Y."/>
            <person name="Muzny D."/>
            <person name="Gibbs R."/>
        </authorList>
    </citation>
    <scope>NUCLEOTIDE SEQUENCE [LARGE SCALE GENOMIC DNA]</scope>
    <source>
        <strain evidence="5">Jacobina</strain>
    </source>
</reference>
<reference evidence="3" key="2">
    <citation type="journal article" date="2020" name="BMC">
        <title>Leishmania infection induces a limited differential gene expression in the sand fly midgut.</title>
        <authorList>
            <person name="Coutinho-Abreu I.V."/>
            <person name="Serafim T.D."/>
            <person name="Meneses C."/>
            <person name="Kamhawi S."/>
            <person name="Oliveira F."/>
            <person name="Valenzuela J.G."/>
        </authorList>
    </citation>
    <scope>NUCLEOTIDE SEQUENCE</scope>
    <source>
        <strain evidence="3">Jacobina</strain>
        <tissue evidence="3">Midgut</tissue>
    </source>
</reference>
<dbReference type="EnsemblMetazoa" id="LLOJ006719-RA">
    <property type="protein sequence ID" value="LLOJ006719-PA"/>
    <property type="gene ID" value="LLOJ006719"/>
</dbReference>
<sequence length="112" mass="12423">MAKAVRIHHITWPEKKEKTEKGFDGGKLMWLTWECVHEGENCHTHRLVMATPVQEISDNSNQVLEPEEIPEAPELSIEPRVTCDLLGPTGWGDALCAAHCIALGHKGGCKTQ</sequence>
<dbReference type="GO" id="GO:0005576">
    <property type="term" value="C:extracellular region"/>
    <property type="evidence" value="ECO:0007669"/>
    <property type="project" value="UniProtKB-ARBA"/>
</dbReference>
<dbReference type="EMBL" id="AJWK01022187">
    <property type="status" value="NOT_ANNOTATED_CDS"/>
    <property type="molecule type" value="Genomic_DNA"/>
</dbReference>
<evidence type="ECO:0000313" key="3">
    <source>
        <dbReference type="EMBL" id="MBC1171036.1"/>
    </source>
</evidence>
<dbReference type="InterPro" id="IPR001542">
    <property type="entry name" value="Defensin_invertebrate/fungal"/>
</dbReference>
<dbReference type="VEuPathDB" id="VectorBase:LLOJ006719"/>
<accession>A0A1B0EZB6</accession>
<dbReference type="Pfam" id="PF01097">
    <property type="entry name" value="Defensin_2"/>
    <property type="match status" value="1"/>
</dbReference>
<feature type="domain" description="Invertebrate defensins family profile" evidence="2">
    <location>
        <begin position="91"/>
        <end position="108"/>
    </location>
</feature>
<dbReference type="EMBL" id="GITU01002333">
    <property type="protein sequence ID" value="MBC1171036.1"/>
    <property type="molecule type" value="Transcribed_RNA"/>
</dbReference>
<evidence type="ECO:0000259" key="2">
    <source>
        <dbReference type="Pfam" id="PF01097"/>
    </source>
</evidence>
<dbReference type="InterPro" id="IPR036574">
    <property type="entry name" value="Scorpion_toxin-like_sf"/>
</dbReference>
<dbReference type="GO" id="GO:0050830">
    <property type="term" value="P:defense response to Gram-positive bacterium"/>
    <property type="evidence" value="ECO:0007669"/>
    <property type="project" value="UniProtKB-ARBA"/>
</dbReference>
<protein>
    <submittedName>
        <fullName evidence="3">Putative defensin 1</fullName>
    </submittedName>
</protein>
<reference evidence="4" key="3">
    <citation type="submission" date="2020-05" db="UniProtKB">
        <authorList>
            <consortium name="EnsemblMetazoa"/>
        </authorList>
    </citation>
    <scope>IDENTIFICATION</scope>
    <source>
        <strain evidence="4">Jacobina</strain>
    </source>
</reference>
<organism evidence="4 5">
    <name type="scientific">Lutzomyia longipalpis</name>
    <name type="common">Sand fly</name>
    <dbReference type="NCBI Taxonomy" id="7200"/>
    <lineage>
        <taxon>Eukaryota</taxon>
        <taxon>Metazoa</taxon>
        <taxon>Ecdysozoa</taxon>
        <taxon>Arthropoda</taxon>
        <taxon>Hexapoda</taxon>
        <taxon>Insecta</taxon>
        <taxon>Pterygota</taxon>
        <taxon>Neoptera</taxon>
        <taxon>Endopterygota</taxon>
        <taxon>Diptera</taxon>
        <taxon>Nematocera</taxon>
        <taxon>Psychodoidea</taxon>
        <taxon>Psychodidae</taxon>
        <taxon>Lutzomyia</taxon>
        <taxon>Lutzomyia</taxon>
    </lineage>
</organism>
<dbReference type="AlphaFoldDB" id="A0A1B0EZB6"/>
<keyword evidence="5" id="KW-1185">Reference proteome</keyword>
<name>A0A1B0EZB6_LUTLO</name>